<accession>A0ACC1X922</accession>
<reference evidence="1 2" key="1">
    <citation type="journal article" date="2023" name="Science">
        <title>Complex scaffold remodeling in plant triterpene biosynthesis.</title>
        <authorList>
            <person name="De La Pena R."/>
            <person name="Hodgson H."/>
            <person name="Liu J.C."/>
            <person name="Stephenson M.J."/>
            <person name="Martin A.C."/>
            <person name="Owen C."/>
            <person name="Harkess A."/>
            <person name="Leebens-Mack J."/>
            <person name="Jimenez L.E."/>
            <person name="Osbourn A."/>
            <person name="Sattely E.S."/>
        </authorList>
    </citation>
    <scope>NUCLEOTIDE SEQUENCE [LARGE SCALE GENOMIC DNA]</scope>
    <source>
        <strain evidence="2">cv. JPN11</strain>
        <tissue evidence="1">Leaf</tissue>
    </source>
</reference>
<dbReference type="EMBL" id="CM051403">
    <property type="protein sequence ID" value="KAJ4707711.1"/>
    <property type="molecule type" value="Genomic_DNA"/>
</dbReference>
<keyword evidence="2" id="KW-1185">Reference proteome</keyword>
<sequence length="2824" mass="316380">MDKNKSRTDLLAAGRKKLQQFRQKKDGKGSSSQGKKKSRESASQKSNLGVVDSNSMENSVASEIDVAAGDMSSEAIIPESGMVETLLACDIELLPQQLGVSDDASSVHNEGESTPNIDAEEARVVPLATIGNPVLDGETKDADMSIGVDLSTSSRVVGATEGGTITVEMDNANRKDRLESLASQEVVPDTSLIQARGYQEADGLDLKQYDRNSEPELKGDGKSNVSELRGSAATLEESASGATGMYETTHEEKPTSNADEVLASIGAANMSDRFSGPVLDSHEMGGISAVSHQVIDPLKDVAGSLLNEEKSEMLPAYGGNDLYEGVQMDTVNLIVAKADNQQCALEDSLMTGGKAEERSLEKEMAPSSEVSVSSVGDGCSISLLQLKDIVKGLSEDEFRSLLDSRGSVSKADHWTDSLVLSEHGVRDSFESLKEELYICNFMKDIFHLQVMEMSGLQTEFDHHHHQLANELSLVRGSCNELQEKKDCLVEELAHCRSELLAVASRREELEHQVHSMKAEAQEFSARAHELQNSLERSLEDFSGLSIELGQCKGLVASLQLENGSLSETLSSVTEDRKKLMEEKASFLHENDKLSLELAECKSLIAALRVENSNLSGIHALVAEERKKFEEEKKSLAIENEKMSMELTECKGLVAALQDENVELNRSLSSVTEERKKLEEAKGFLAGENEKMSMELTDCRSLVAAQRDEYAELNSSLTLVTEGRKILEEEKESLADENEKMCMELTECKGLLAALHDETAESKENLALIMDERKKHEEKTESLAFEIEKISTELADYKAVVAALQVENASLKGSFAMSLEERRKLEGDKEFFVCENKRIELLVSQEKFPMENGQTVRDGGISSHMLKQPSSDGPAGGPELELQEIFYDSSVLAAFKGGLEEAGKILQSLENAIERMHSVSASLHRSSSKVSSPGVSKLIQAFESKVHHDEEEAEDDAVSEDLSLADPFIPIKEQTGKLRAVLQQLHLDAENAKGELKRVSNGSVRKFTVEYEALKEHSDNLEASNIELLVMYEAVTHHASGVEATNDELQILVEDLKQQELSLKAEYREVGEKVGEYQLRVSELLSQLHDSQRSSDEKTLMLECQVESLQKEVSERTLMLEQEWNCTITQILKTVERLDEFIGRASISPISANNDDGLDANSRIAASVNATIKVIKDLQENLETVHADHETVCSSYKEVNEKFDDLLRENESASAMLHTIYGDLRKLIIDSCGSVDDELPLDIQVGALSEPIDYVKYKTIVEQLEKFLGERLQLQSLNSELNSELISRRNDIEEFSRSYLNSDAVQKLIDDVEGVLKLENAEIDSKTPVSHLESLVSSLVQRYEEAGKRVSSFREEFGSMETELRELQEKIYQLNALNLQHETEVVVLKASLKQSEEALAVAHSELQEKVNELEQSEQRVSSIREKLGIAVSKGKGLVVQRDSLKQSLAETSKELEKCAQELQLRDARLHELEAKLKTYMEAGERVEALESELSYIRNSATALRESFLLKDSVLQRVEEILEDLDLPEQFHSRDIIEKVDWLARSATGNSLPITDWDQKSSAGVSYSDAGFIAADAWKEDAPPSSSLGDDMRRKYEELQSKFYGLAEQNEMLEQSLMERNHLVQRWEELLDRINMPSHLQSMEPEDRIEGLGAALLEANHDRNALQQKIDDLEEYCRSVNADLEDSQKRISELEADLQAVIHEREHLSERMKFLTSDHEKVLVQVVQFELEKDKLQSEMTGLREKLEEKVGIEERIQNIEGEISRLEDLVCDALQDPGAKELVSGVSSTKCLEVLLRKLIDRYSTFSVIKAVSEDAVDEHRTEEADVSLDESGSRDVLITEKVDISGLKNDLEDALRNLMHVKEERDTYMDKQQSLILEVEALDKKREELQELLTQEEQKSASLREKLNVAVRKGKSLVQQRDSLKQALEEMTNKFEHLKSEMSHRENALAHYEQRIRDLSNYPEMVEALESERLLLRNSLTDAEHLLQEREHILNVTMNALSGIDVGGDVTISDPVQKLQQIGKQFHDLHAALTNSEQESRKSRRAAELLVAELNEVQERNDVLQEELEKAASELSEISRERDVAEAAKLEALACLERLSTVFSEGQQKQYAELLALKSPIYELKKGFLDIDSLLADVLSKDMRFLHNLEAYVESCLKQGDSTDVVSMPILSAYGDISSRTAADKENSLYKDSWAGAKVQDQVDDGVIIELCSSIGCTLQELKSDFDALTDKLHKHPTFLHDKANSVFKVMEILSGEMTSQKKSFEALKRDITHLESIEKQKDSDIMLLHRNIALLYEACANSIIEIENRKAELVGEYSATIVDGGLPFGGQTNFASEEFIKAIADRLLSTLKDFSVMKTEFVESNLKEMKITIANMQRELQEKDIQKDRICSELVGQIKEAEAAARSYSLDLQSAQTRVDDMEQQMKAMEEERSILEKRLKELQDEQAALTESKDRVRSLSDMLAAKDQEIEALTQALDEEEIQMDEMKNKLEELQKVVRQKNLDLENLEASRGKIAKRLSVTVTKFDELHHMSETLLVEVENLQSQLQDRDAEISFLRQEVTRCTNDALVASQMSNKRDSDEIREFLSWFDTILSQVGVHDVHLDKESSHVLKQVHECKEILQKKIAGIISEVEDLRMVAQSRDALLQVERKKVQELTCREEILENALREKEAHINILEDVGDSGQATSLTSEILEVEPLVNKWAAAGPSTASMRKVNNNDQVAMSTTSLRKVNNSDQVAIAIDTEPGSTSGRLEDEDDDKVHGFKSLTTSRIVPRFTRPVTDMIDGLWVSCDRALMRQPTLRLSIIVYWAVLHTLLASFVF</sequence>
<protein>
    <submittedName>
        <fullName evidence="1">Centromere-associated protein E, putative isoform 1</fullName>
    </submittedName>
</protein>
<evidence type="ECO:0000313" key="1">
    <source>
        <dbReference type="EMBL" id="KAJ4707711.1"/>
    </source>
</evidence>
<organism evidence="1 2">
    <name type="scientific">Melia azedarach</name>
    <name type="common">Chinaberry tree</name>
    <dbReference type="NCBI Taxonomy" id="155640"/>
    <lineage>
        <taxon>Eukaryota</taxon>
        <taxon>Viridiplantae</taxon>
        <taxon>Streptophyta</taxon>
        <taxon>Embryophyta</taxon>
        <taxon>Tracheophyta</taxon>
        <taxon>Spermatophyta</taxon>
        <taxon>Magnoliopsida</taxon>
        <taxon>eudicotyledons</taxon>
        <taxon>Gunneridae</taxon>
        <taxon>Pentapetalae</taxon>
        <taxon>rosids</taxon>
        <taxon>malvids</taxon>
        <taxon>Sapindales</taxon>
        <taxon>Meliaceae</taxon>
        <taxon>Melia</taxon>
    </lineage>
</organism>
<dbReference type="Proteomes" id="UP001164539">
    <property type="component" value="Chromosome 10"/>
</dbReference>
<comment type="caution">
    <text evidence="1">The sequence shown here is derived from an EMBL/GenBank/DDBJ whole genome shotgun (WGS) entry which is preliminary data.</text>
</comment>
<gene>
    <name evidence="1" type="ORF">OWV82_017787</name>
</gene>
<name>A0ACC1X922_MELAZ</name>
<evidence type="ECO:0000313" key="2">
    <source>
        <dbReference type="Proteomes" id="UP001164539"/>
    </source>
</evidence>
<proteinExistence type="predicted"/>